<dbReference type="RefSeq" id="WP_377177694.1">
    <property type="nucleotide sequence ID" value="NZ_JBHUJB010000023.1"/>
</dbReference>
<evidence type="ECO:0000313" key="2">
    <source>
        <dbReference type="EMBL" id="MFD2158412.1"/>
    </source>
</evidence>
<organism evidence="2 3">
    <name type="scientific">Rubritalea tangerina</name>
    <dbReference type="NCBI Taxonomy" id="430798"/>
    <lineage>
        <taxon>Bacteria</taxon>
        <taxon>Pseudomonadati</taxon>
        <taxon>Verrucomicrobiota</taxon>
        <taxon>Verrucomicrobiia</taxon>
        <taxon>Verrucomicrobiales</taxon>
        <taxon>Rubritaleaceae</taxon>
        <taxon>Rubritalea</taxon>
    </lineage>
</organism>
<dbReference type="Proteomes" id="UP001597389">
    <property type="component" value="Unassembled WGS sequence"/>
</dbReference>
<sequence>MSLVDGDSGEISPVLEVVRQRWIDLGIVDAGVASGVTCLVFYCGTGWRSSLSLLVAHLLGYRAKNYDDGFYGWSWDSKNPVEYV</sequence>
<name>A0ABW4Z9P1_9BACT</name>
<reference evidence="3" key="1">
    <citation type="journal article" date="2019" name="Int. J. Syst. Evol. Microbiol.">
        <title>The Global Catalogue of Microorganisms (GCM) 10K type strain sequencing project: providing services to taxonomists for standard genome sequencing and annotation.</title>
        <authorList>
            <consortium name="The Broad Institute Genomics Platform"/>
            <consortium name="The Broad Institute Genome Sequencing Center for Infectious Disease"/>
            <person name="Wu L."/>
            <person name="Ma J."/>
        </authorList>
    </citation>
    <scope>NUCLEOTIDE SEQUENCE [LARGE SCALE GENOMIC DNA]</scope>
    <source>
        <strain evidence="3">CCUG 57942</strain>
    </source>
</reference>
<comment type="caution">
    <text evidence="2">The sequence shown here is derived from an EMBL/GenBank/DDBJ whole genome shotgun (WGS) entry which is preliminary data.</text>
</comment>
<protein>
    <submittedName>
        <fullName evidence="2">Rhodanese-like domain-containing protein</fullName>
    </submittedName>
</protein>
<dbReference type="InterPro" id="IPR036873">
    <property type="entry name" value="Rhodanese-like_dom_sf"/>
</dbReference>
<feature type="domain" description="Rhodanese" evidence="1">
    <location>
        <begin position="39"/>
        <end position="82"/>
    </location>
</feature>
<dbReference type="SUPFAM" id="SSF52821">
    <property type="entry name" value="Rhodanese/Cell cycle control phosphatase"/>
    <property type="match status" value="1"/>
</dbReference>
<dbReference type="PROSITE" id="PS50206">
    <property type="entry name" value="RHODANESE_3"/>
    <property type="match status" value="1"/>
</dbReference>
<accession>A0ABW4Z9P1</accession>
<proteinExistence type="predicted"/>
<dbReference type="EMBL" id="JBHUJB010000023">
    <property type="protein sequence ID" value="MFD2158412.1"/>
    <property type="molecule type" value="Genomic_DNA"/>
</dbReference>
<keyword evidence="3" id="KW-1185">Reference proteome</keyword>
<dbReference type="Pfam" id="PF00581">
    <property type="entry name" value="Rhodanese"/>
    <property type="match status" value="1"/>
</dbReference>
<evidence type="ECO:0000313" key="3">
    <source>
        <dbReference type="Proteomes" id="UP001597389"/>
    </source>
</evidence>
<dbReference type="InterPro" id="IPR001763">
    <property type="entry name" value="Rhodanese-like_dom"/>
</dbReference>
<evidence type="ECO:0000259" key="1">
    <source>
        <dbReference type="PROSITE" id="PS50206"/>
    </source>
</evidence>
<gene>
    <name evidence="2" type="ORF">ACFSW8_05840</name>
</gene>
<dbReference type="Gene3D" id="3.40.250.10">
    <property type="entry name" value="Rhodanese-like domain"/>
    <property type="match status" value="1"/>
</dbReference>